<proteinExistence type="predicted"/>
<evidence type="ECO:0000313" key="2">
    <source>
        <dbReference type="Proteomes" id="UP000597656"/>
    </source>
</evidence>
<gene>
    <name evidence="1" type="ORF">GCM10011609_88380</name>
</gene>
<comment type="caution">
    <text evidence="1">The sequence shown here is derived from an EMBL/GenBank/DDBJ whole genome shotgun (WGS) entry which is preliminary data.</text>
</comment>
<protein>
    <submittedName>
        <fullName evidence="1">Uncharacterized protein</fullName>
    </submittedName>
</protein>
<dbReference type="Proteomes" id="UP000597656">
    <property type="component" value="Unassembled WGS sequence"/>
</dbReference>
<name>A0ABQ2ITZ1_9PSEU</name>
<keyword evidence="2" id="KW-1185">Reference proteome</keyword>
<reference evidence="2" key="1">
    <citation type="journal article" date="2019" name="Int. J. Syst. Evol. Microbiol.">
        <title>The Global Catalogue of Microorganisms (GCM) 10K type strain sequencing project: providing services to taxonomists for standard genome sequencing and annotation.</title>
        <authorList>
            <consortium name="The Broad Institute Genomics Platform"/>
            <consortium name="The Broad Institute Genome Sequencing Center for Infectious Disease"/>
            <person name="Wu L."/>
            <person name="Ma J."/>
        </authorList>
    </citation>
    <scope>NUCLEOTIDE SEQUENCE [LARGE SCALE GENOMIC DNA]</scope>
    <source>
        <strain evidence="2">CGMCC 4.7319</strain>
    </source>
</reference>
<accession>A0ABQ2ITZ1</accession>
<evidence type="ECO:0000313" key="1">
    <source>
        <dbReference type="EMBL" id="GGN30530.1"/>
    </source>
</evidence>
<sequence length="73" mass="7610">MEWLSGQMDAVAEKVESCASVHLSHDSLGADVDAFGSSVVVEQGDGTVHSGPVDFDAVGEAAYMWQIDRSGPA</sequence>
<dbReference type="EMBL" id="BMNC01000043">
    <property type="protein sequence ID" value="GGN30530.1"/>
    <property type="molecule type" value="Genomic_DNA"/>
</dbReference>
<organism evidence="1 2">
    <name type="scientific">Lentzea pudingi</name>
    <dbReference type="NCBI Taxonomy" id="1789439"/>
    <lineage>
        <taxon>Bacteria</taxon>
        <taxon>Bacillati</taxon>
        <taxon>Actinomycetota</taxon>
        <taxon>Actinomycetes</taxon>
        <taxon>Pseudonocardiales</taxon>
        <taxon>Pseudonocardiaceae</taxon>
        <taxon>Lentzea</taxon>
    </lineage>
</organism>